<protein>
    <submittedName>
        <fullName evidence="2">Adhesion G-protein coupled receptor D2-like</fullName>
    </submittedName>
</protein>
<reference evidence="2" key="1">
    <citation type="submission" date="2020-07" db="EMBL/GenBank/DDBJ databases">
        <title>Clarias magur genome sequencing, assembly and annotation.</title>
        <authorList>
            <person name="Kushwaha B."/>
            <person name="Kumar R."/>
            <person name="Das P."/>
            <person name="Joshi C.G."/>
            <person name="Kumar D."/>
            <person name="Nagpure N.S."/>
            <person name="Pandey M."/>
            <person name="Agarwal S."/>
            <person name="Srivastava S."/>
            <person name="Singh M."/>
            <person name="Sahoo L."/>
            <person name="Jayasankar P."/>
            <person name="Meher P.K."/>
            <person name="Koringa P.G."/>
            <person name="Iquebal M.A."/>
            <person name="Das S.P."/>
            <person name="Bit A."/>
            <person name="Patnaik S."/>
            <person name="Patel N."/>
            <person name="Shah T.M."/>
            <person name="Hinsu A."/>
            <person name="Jena J.K."/>
        </authorList>
    </citation>
    <scope>NUCLEOTIDE SEQUENCE</scope>
    <source>
        <strain evidence="2">CIFAMagur01</strain>
        <tissue evidence="2">Testis</tissue>
    </source>
</reference>
<accession>A0A8J4TUK7</accession>
<keyword evidence="2" id="KW-0675">Receptor</keyword>
<dbReference type="Proteomes" id="UP000727407">
    <property type="component" value="Unassembled WGS sequence"/>
</dbReference>
<comment type="caution">
    <text evidence="2">The sequence shown here is derived from an EMBL/GenBank/DDBJ whole genome shotgun (WGS) entry which is preliminary data.</text>
</comment>
<proteinExistence type="predicted"/>
<sequence length="80" mass="8313">NCSSSRPTSSITSSQHGSSPVPGALGRHDFCSDQPGSLSTSSDCSSLSLSTGRHFSIPCVHDSLKEDLRCLASGTRTTTQ</sequence>
<feature type="region of interest" description="Disordered" evidence="1">
    <location>
        <begin position="1"/>
        <end position="49"/>
    </location>
</feature>
<dbReference type="EMBL" id="QNUK01000360">
    <property type="protein sequence ID" value="KAF5894698.1"/>
    <property type="molecule type" value="Genomic_DNA"/>
</dbReference>
<feature type="non-terminal residue" evidence="2">
    <location>
        <position position="1"/>
    </location>
</feature>
<evidence type="ECO:0000313" key="3">
    <source>
        <dbReference type="Proteomes" id="UP000727407"/>
    </source>
</evidence>
<feature type="compositionally biased region" description="Low complexity" evidence="1">
    <location>
        <begin position="37"/>
        <end position="49"/>
    </location>
</feature>
<evidence type="ECO:0000256" key="1">
    <source>
        <dbReference type="SAM" id="MobiDB-lite"/>
    </source>
</evidence>
<gene>
    <name evidence="2" type="ORF">DAT39_015583</name>
</gene>
<dbReference type="AlphaFoldDB" id="A0A8J4TUK7"/>
<evidence type="ECO:0000313" key="2">
    <source>
        <dbReference type="EMBL" id="KAF5894698.1"/>
    </source>
</evidence>
<name>A0A8J4TUK7_CLAMG</name>
<feature type="non-terminal residue" evidence="2">
    <location>
        <position position="80"/>
    </location>
</feature>
<keyword evidence="3" id="KW-1185">Reference proteome</keyword>
<feature type="compositionally biased region" description="Low complexity" evidence="1">
    <location>
        <begin position="1"/>
        <end position="19"/>
    </location>
</feature>
<organism evidence="2 3">
    <name type="scientific">Clarias magur</name>
    <name type="common">Asian catfish</name>
    <name type="synonym">Macropteronotus magur</name>
    <dbReference type="NCBI Taxonomy" id="1594786"/>
    <lineage>
        <taxon>Eukaryota</taxon>
        <taxon>Metazoa</taxon>
        <taxon>Chordata</taxon>
        <taxon>Craniata</taxon>
        <taxon>Vertebrata</taxon>
        <taxon>Euteleostomi</taxon>
        <taxon>Actinopterygii</taxon>
        <taxon>Neopterygii</taxon>
        <taxon>Teleostei</taxon>
        <taxon>Ostariophysi</taxon>
        <taxon>Siluriformes</taxon>
        <taxon>Clariidae</taxon>
        <taxon>Clarias</taxon>
    </lineage>
</organism>